<dbReference type="Gene3D" id="3.40.50.300">
    <property type="entry name" value="P-loop containing nucleotide triphosphate hydrolases"/>
    <property type="match status" value="1"/>
</dbReference>
<gene>
    <name evidence="10" type="ORF">EDD42_1676</name>
</gene>
<dbReference type="PANTHER" id="PTHR24221:SF654">
    <property type="entry name" value="ATP-BINDING CASSETTE SUB-FAMILY B MEMBER 6"/>
    <property type="match status" value="1"/>
</dbReference>
<dbReference type="GO" id="GO:0045454">
    <property type="term" value="P:cell redox homeostasis"/>
    <property type="evidence" value="ECO:0007669"/>
    <property type="project" value="InterPro"/>
</dbReference>
<dbReference type="CDD" id="cd03228">
    <property type="entry name" value="ABCC_MRP_Like"/>
    <property type="match status" value="1"/>
</dbReference>
<proteinExistence type="predicted"/>
<feature type="transmembrane region" description="Helical" evidence="7">
    <location>
        <begin position="20"/>
        <end position="44"/>
    </location>
</feature>
<protein>
    <submittedName>
        <fullName evidence="10">ATP-binding cassette subfamily C protein CydC</fullName>
    </submittedName>
</protein>
<dbReference type="AlphaFoldDB" id="A0A3N2C2A1"/>
<keyword evidence="11" id="KW-1185">Reference proteome</keyword>
<dbReference type="Pfam" id="PF00005">
    <property type="entry name" value="ABC_tran"/>
    <property type="match status" value="1"/>
</dbReference>
<evidence type="ECO:0000256" key="7">
    <source>
        <dbReference type="SAM" id="Phobius"/>
    </source>
</evidence>
<dbReference type="EMBL" id="RKHL01000001">
    <property type="protein sequence ID" value="ROR81609.1"/>
    <property type="molecule type" value="Genomic_DNA"/>
</dbReference>
<evidence type="ECO:0000313" key="10">
    <source>
        <dbReference type="EMBL" id="ROR81609.1"/>
    </source>
</evidence>
<evidence type="ECO:0000256" key="5">
    <source>
        <dbReference type="ARBA" id="ARBA00022989"/>
    </source>
</evidence>
<keyword evidence="3" id="KW-0547">Nucleotide-binding</keyword>
<dbReference type="InterPro" id="IPR017871">
    <property type="entry name" value="ABC_transporter-like_CS"/>
</dbReference>
<dbReference type="Proteomes" id="UP000266915">
    <property type="component" value="Unassembled WGS sequence"/>
</dbReference>
<keyword evidence="2 7" id="KW-0812">Transmembrane</keyword>
<dbReference type="GO" id="GO:0005524">
    <property type="term" value="F:ATP binding"/>
    <property type="evidence" value="ECO:0007669"/>
    <property type="project" value="UniProtKB-KW"/>
</dbReference>
<evidence type="ECO:0000256" key="4">
    <source>
        <dbReference type="ARBA" id="ARBA00022840"/>
    </source>
</evidence>
<dbReference type="PANTHER" id="PTHR24221">
    <property type="entry name" value="ATP-BINDING CASSETTE SUB-FAMILY B"/>
    <property type="match status" value="1"/>
</dbReference>
<evidence type="ECO:0000259" key="8">
    <source>
        <dbReference type="PROSITE" id="PS50893"/>
    </source>
</evidence>
<keyword evidence="5 7" id="KW-1133">Transmembrane helix</keyword>
<dbReference type="InterPro" id="IPR014223">
    <property type="entry name" value="ABC_CydC/D"/>
</dbReference>
<dbReference type="NCBIfam" id="TIGR02868">
    <property type="entry name" value="CydC"/>
    <property type="match status" value="1"/>
</dbReference>
<dbReference type="InterPro" id="IPR003593">
    <property type="entry name" value="AAA+_ATPase"/>
</dbReference>
<name>A0A3N2C2A1_9MICO</name>
<dbReference type="PROSITE" id="PS00675">
    <property type="entry name" value="SIGMA54_INTERACT_1"/>
    <property type="match status" value="1"/>
</dbReference>
<dbReference type="InterPro" id="IPR027417">
    <property type="entry name" value="P-loop_NTPase"/>
</dbReference>
<feature type="transmembrane region" description="Helical" evidence="7">
    <location>
        <begin position="238"/>
        <end position="262"/>
    </location>
</feature>
<accession>A0A3N2C2A1</accession>
<keyword evidence="4 10" id="KW-0067">ATP-binding</keyword>
<dbReference type="PROSITE" id="PS00211">
    <property type="entry name" value="ABC_TRANSPORTER_1"/>
    <property type="match status" value="1"/>
</dbReference>
<feature type="transmembrane region" description="Helical" evidence="7">
    <location>
        <begin position="56"/>
        <end position="73"/>
    </location>
</feature>
<dbReference type="SUPFAM" id="SSF90123">
    <property type="entry name" value="ABC transporter transmembrane region"/>
    <property type="match status" value="1"/>
</dbReference>
<dbReference type="RefSeq" id="WP_085510709.1">
    <property type="nucleotide sequence ID" value="NZ_FXAP01000001.1"/>
</dbReference>
<dbReference type="GO" id="GO:0034775">
    <property type="term" value="P:glutathione transmembrane transport"/>
    <property type="evidence" value="ECO:0007669"/>
    <property type="project" value="InterPro"/>
</dbReference>
<evidence type="ECO:0000259" key="9">
    <source>
        <dbReference type="PROSITE" id="PS50929"/>
    </source>
</evidence>
<reference evidence="10 11" key="1">
    <citation type="submission" date="2018-11" db="EMBL/GenBank/DDBJ databases">
        <title>Sequencing the genomes of 1000 actinobacteria strains.</title>
        <authorList>
            <person name="Klenk H.-P."/>
        </authorList>
    </citation>
    <scope>NUCLEOTIDE SEQUENCE [LARGE SCALE GENOMIC DNA]</scope>
    <source>
        <strain evidence="10 11">DSM 14012</strain>
    </source>
</reference>
<organism evidence="10 11">
    <name type="scientific">Plantibacter flavus</name>
    <dbReference type="NCBI Taxonomy" id="150123"/>
    <lineage>
        <taxon>Bacteria</taxon>
        <taxon>Bacillati</taxon>
        <taxon>Actinomycetota</taxon>
        <taxon>Actinomycetes</taxon>
        <taxon>Micrococcales</taxon>
        <taxon>Microbacteriaceae</taxon>
        <taxon>Plantibacter</taxon>
    </lineage>
</organism>
<dbReference type="PROSITE" id="PS50929">
    <property type="entry name" value="ABC_TM1F"/>
    <property type="match status" value="1"/>
</dbReference>
<dbReference type="Gene3D" id="1.20.1560.10">
    <property type="entry name" value="ABC transporter type 1, transmembrane domain"/>
    <property type="match status" value="1"/>
</dbReference>
<keyword evidence="6 7" id="KW-0472">Membrane</keyword>
<evidence type="ECO:0000313" key="11">
    <source>
        <dbReference type="Proteomes" id="UP000266915"/>
    </source>
</evidence>
<dbReference type="PROSITE" id="PS50893">
    <property type="entry name" value="ABC_TRANSPORTER_2"/>
    <property type="match status" value="1"/>
</dbReference>
<dbReference type="SMART" id="SM00382">
    <property type="entry name" value="AAA"/>
    <property type="match status" value="1"/>
</dbReference>
<comment type="subcellular location">
    <subcellularLocation>
        <location evidence="1">Cell membrane</location>
        <topology evidence="1">Multi-pass membrane protein</topology>
    </subcellularLocation>
</comment>
<dbReference type="InterPro" id="IPR003439">
    <property type="entry name" value="ABC_transporter-like_ATP-bd"/>
</dbReference>
<dbReference type="GO" id="GO:0140359">
    <property type="term" value="F:ABC-type transporter activity"/>
    <property type="evidence" value="ECO:0007669"/>
    <property type="project" value="InterPro"/>
</dbReference>
<feature type="transmembrane region" description="Helical" evidence="7">
    <location>
        <begin position="274"/>
        <end position="299"/>
    </location>
</feature>
<comment type="caution">
    <text evidence="10">The sequence shown here is derived from an EMBL/GenBank/DDBJ whole genome shotgun (WGS) entry which is preliminary data.</text>
</comment>
<evidence type="ECO:0000256" key="6">
    <source>
        <dbReference type="ARBA" id="ARBA00023136"/>
    </source>
</evidence>
<dbReference type="InterPro" id="IPR036640">
    <property type="entry name" value="ABC1_TM_sf"/>
</dbReference>
<dbReference type="GO" id="GO:0016887">
    <property type="term" value="F:ATP hydrolysis activity"/>
    <property type="evidence" value="ECO:0007669"/>
    <property type="project" value="InterPro"/>
</dbReference>
<dbReference type="InterPro" id="IPR039421">
    <property type="entry name" value="Type_1_exporter"/>
</dbReference>
<feature type="transmembrane region" description="Helical" evidence="7">
    <location>
        <begin position="138"/>
        <end position="156"/>
    </location>
</feature>
<dbReference type="InterPro" id="IPR025662">
    <property type="entry name" value="Sigma_54_int_dom_ATP-bd_1"/>
</dbReference>
<dbReference type="GO" id="GO:0005886">
    <property type="term" value="C:plasma membrane"/>
    <property type="evidence" value="ECO:0007669"/>
    <property type="project" value="UniProtKB-SubCell"/>
</dbReference>
<sequence length="556" mass="58055">MDERVRQIIRLAQPPARRFVPGLLAGILSAGAAVALLASSAFLITKAAEQPSIVELGVAVVGVRAFALARASFRYLERLLSHDAAFRQLAQLRAGMIERVIPVAPDGLQLTGRGDLLTRLVTDVDELQNVPLRVVQPLVVSGVVAGASVILTTALLPAAGIALAVCLVAAFLVSWLLVSRVAARAERELAPLRGALSEALLELVTGLDVLTAYGAVDAARARIEHADAALTRAMVRRAAGAGIAGAVLSLASGASVVAALWAGMPALGTIGGPALTVIVLVPLAVFEVCAMVPLAFGAWREAVASAERVADAVPSERPREIPDEDTGSILTPTFDGVMLEAEHLSARWPGSTAAALAPISFRLSAGDRLLVEGDSGAGKTTLAHALVRFLEYEGGYRVGGVEARDLRPDTLRESVGLVEQRPFLFDADIRQNLLFARDTADDAELKAVLERVGLSSWLAERGGLDRPVGEHGALVSGGQAQRIALARALLREFPVLVLDEPTANVDPERATALLEDLLGVAGSEGRAVIVISHTPVPDSLVTGRLRIVAPPIAAVG</sequence>
<feature type="transmembrane region" description="Helical" evidence="7">
    <location>
        <begin position="162"/>
        <end position="183"/>
    </location>
</feature>
<evidence type="ECO:0000256" key="2">
    <source>
        <dbReference type="ARBA" id="ARBA00022692"/>
    </source>
</evidence>
<dbReference type="InterPro" id="IPR011527">
    <property type="entry name" value="ABC1_TM_dom"/>
</dbReference>
<feature type="domain" description="ABC transmembrane type-1" evidence="9">
    <location>
        <begin position="22"/>
        <end position="301"/>
    </location>
</feature>
<dbReference type="Pfam" id="PF00664">
    <property type="entry name" value="ABC_membrane"/>
    <property type="match status" value="1"/>
</dbReference>
<evidence type="ECO:0000256" key="1">
    <source>
        <dbReference type="ARBA" id="ARBA00004651"/>
    </source>
</evidence>
<dbReference type="SUPFAM" id="SSF52540">
    <property type="entry name" value="P-loop containing nucleoside triphosphate hydrolases"/>
    <property type="match status" value="1"/>
</dbReference>
<feature type="domain" description="ABC transporter" evidence="8">
    <location>
        <begin position="339"/>
        <end position="556"/>
    </location>
</feature>
<evidence type="ECO:0000256" key="3">
    <source>
        <dbReference type="ARBA" id="ARBA00022741"/>
    </source>
</evidence>